<dbReference type="InterPro" id="IPR050902">
    <property type="entry name" value="ABC_Transporter_SBP"/>
</dbReference>
<dbReference type="SUPFAM" id="SSF53807">
    <property type="entry name" value="Helical backbone' metal receptor"/>
    <property type="match status" value="1"/>
</dbReference>
<evidence type="ECO:0000313" key="2">
    <source>
        <dbReference type="EMBL" id="SFJ95270.1"/>
    </source>
</evidence>
<name>A0A1I3VJC3_9HYPH</name>
<dbReference type="PANTHER" id="PTHR30535:SF4">
    <property type="entry name" value="HEMIN-BINDING PERIPLASMIC PROTEIN HMUT"/>
    <property type="match status" value="1"/>
</dbReference>
<accession>A0A1I3VJC3</accession>
<proteinExistence type="predicted"/>
<evidence type="ECO:0000259" key="1">
    <source>
        <dbReference type="PROSITE" id="PS50983"/>
    </source>
</evidence>
<keyword evidence="3" id="KW-1185">Reference proteome</keyword>
<sequence length="308" mass="32526">MGATMRVLTRALDSFSLMLPYAAAALLSLFFGMFIGQVQAEDLQKDQRIISIGSSLTEIVYALEAQDRLAAVDTTSLYPEEAKKLPNVGYMRALSAEGVLAANPDHILMMEGSGPPTAVDVLKAASIKLTEVKEVYSPEGILEKIDIVGNALQLPDETKTLKAKVKADLDEAIAYAHQQAKPLKVVFVISEGGGKPLVAGRETGAHAVIGLAGATNVFANLRGYKPVSKEALIAAAPDVVMMMSRPGSSGQSAILKEPGFNLTPAGLNGNLIVMDGVYLLGFGPRTAQALRDLSDRFVKIAAISDAKS</sequence>
<dbReference type="EMBL" id="FOSK01000001">
    <property type="protein sequence ID" value="SFJ95270.1"/>
    <property type="molecule type" value="Genomic_DNA"/>
</dbReference>
<evidence type="ECO:0000313" key="3">
    <source>
        <dbReference type="Proteomes" id="UP000199598"/>
    </source>
</evidence>
<dbReference type="Pfam" id="PF01497">
    <property type="entry name" value="Peripla_BP_2"/>
    <property type="match status" value="1"/>
</dbReference>
<feature type="domain" description="Fe/B12 periplasmic-binding" evidence="1">
    <location>
        <begin position="48"/>
        <end position="301"/>
    </location>
</feature>
<protein>
    <submittedName>
        <fullName evidence="2">Iron complex transport system substrate-binding protein</fullName>
    </submittedName>
</protein>
<organism evidence="2 3">
    <name type="scientific">Pseudovibrio ascidiaceicola</name>
    <dbReference type="NCBI Taxonomy" id="285279"/>
    <lineage>
        <taxon>Bacteria</taxon>
        <taxon>Pseudomonadati</taxon>
        <taxon>Pseudomonadota</taxon>
        <taxon>Alphaproteobacteria</taxon>
        <taxon>Hyphomicrobiales</taxon>
        <taxon>Stappiaceae</taxon>
        <taxon>Pseudovibrio</taxon>
    </lineage>
</organism>
<comment type="caution">
    <text evidence="2">The sequence shown here is derived from an EMBL/GenBank/DDBJ whole genome shotgun (WGS) entry which is preliminary data.</text>
</comment>
<dbReference type="InterPro" id="IPR002491">
    <property type="entry name" value="ABC_transptr_periplasmic_BD"/>
</dbReference>
<dbReference type="Gene3D" id="3.40.50.1980">
    <property type="entry name" value="Nitrogenase molybdenum iron protein domain"/>
    <property type="match status" value="2"/>
</dbReference>
<reference evidence="2 3" key="1">
    <citation type="submission" date="2016-10" db="EMBL/GenBank/DDBJ databases">
        <authorList>
            <person name="Varghese N."/>
            <person name="Submissions S."/>
        </authorList>
    </citation>
    <scope>NUCLEOTIDE SEQUENCE [LARGE SCALE GENOMIC DNA]</scope>
    <source>
        <strain evidence="2 3">DSM 16392</strain>
    </source>
</reference>
<gene>
    <name evidence="2" type="ORF">SAMN04488518_101423</name>
</gene>
<dbReference type="PROSITE" id="PS50983">
    <property type="entry name" value="FE_B12_PBP"/>
    <property type="match status" value="1"/>
</dbReference>
<dbReference type="CDD" id="cd01149">
    <property type="entry name" value="HutB"/>
    <property type="match status" value="1"/>
</dbReference>
<dbReference type="Proteomes" id="UP000199598">
    <property type="component" value="Unassembled WGS sequence"/>
</dbReference>
<dbReference type="PANTHER" id="PTHR30535">
    <property type="entry name" value="VITAMIN B12-BINDING PROTEIN"/>
    <property type="match status" value="1"/>
</dbReference>